<evidence type="ECO:0000256" key="1">
    <source>
        <dbReference type="SAM" id="Coils"/>
    </source>
</evidence>
<feature type="region of interest" description="Disordered" evidence="2">
    <location>
        <begin position="734"/>
        <end position="785"/>
    </location>
</feature>
<name>A0ABR1PDP6_DIAER</name>
<keyword evidence="1" id="KW-0175">Coiled coil</keyword>
<feature type="compositionally biased region" description="Basic and acidic residues" evidence="2">
    <location>
        <begin position="42"/>
        <end position="52"/>
    </location>
</feature>
<feature type="region of interest" description="Disordered" evidence="2">
    <location>
        <begin position="324"/>
        <end position="343"/>
    </location>
</feature>
<feature type="compositionally biased region" description="Low complexity" evidence="2">
    <location>
        <begin position="734"/>
        <end position="746"/>
    </location>
</feature>
<proteinExistence type="predicted"/>
<feature type="coiled-coil region" evidence="1">
    <location>
        <begin position="355"/>
        <end position="449"/>
    </location>
</feature>
<evidence type="ECO:0000256" key="2">
    <source>
        <dbReference type="SAM" id="MobiDB-lite"/>
    </source>
</evidence>
<feature type="coiled-coil region" evidence="1">
    <location>
        <begin position="130"/>
        <end position="193"/>
    </location>
</feature>
<comment type="caution">
    <text evidence="3">The sequence shown here is derived from an EMBL/GenBank/DDBJ whole genome shotgun (WGS) entry which is preliminary data.</text>
</comment>
<feature type="compositionally biased region" description="Basic and acidic residues" evidence="2">
    <location>
        <begin position="326"/>
        <end position="343"/>
    </location>
</feature>
<sequence length="828" mass="94213">MTPSDEVIEITSEPETSSSRKHDRHEIDPQVEGSRKRQKLKRGSEPPMRKDTTMTPRPKRKKARNEINRHKASRTSNHQELKEKVKFLEHELKSARDAHDDTNRELQADLDWHIKEVKTLQACCNDHDNGMQNEQQIAEAERQKNETLRRNLKDIASDVQAFKLSCQNKDDELKGKEEVIAAKQKELEDSKQRSTSLEECLAQTDLALKVKDESIAAKQKELDKSKHESAFLRKSLAEKESALRDKNNIIDATQKQLDDSKHRSASFQESLAEAELALKGKDEVITALQEELKDSKRQSESVEECLSEMRIELNGKDETITALKEASGEKERALKASKRDQSDCRKELALRDEKLSSTERELDKVRKDLEKSAKKEDALYLLNEENGHRNYLVVQREENAKDKLKSERAENKKQTVKLGQEKDELQKQCVELQVNLEAKENERNQAVGRLQAKLHASRPRYNYKESDDKIKEDFANLRSSIQQFIDKYTQPVLNVTDQELNTIWPNWSPELRNFLASPLLYNLVLEAYIWERLLARLFSAESEVWAGDLGRSLEEMLRMAADGTAQAGYKSDDFIDFQYLRSSSSSLIGRLNGEDFLPKYFDADCAAIISTLPKLCGLQNIEGSMFADAMGIFKDAREFAIQLRKLKAEYTLRMHQPCTVKDRLKHGFKFVSETMVDRSPNRDGKIPGQTLSVDFIVHPGLYKRGSNSGANYEVKTCLIKMGVACNASELLLKSGPSTSSRSTSKPAQHALRSGEMKQTKGGNIPSSTVNKAKKGSSISNPVHLETEVQYSQQTWLFSAESARCSPDEFRHNDEYDDPKPSTANDGQQ</sequence>
<keyword evidence="4" id="KW-1185">Reference proteome</keyword>
<dbReference type="EMBL" id="JAKNSF020000016">
    <property type="protein sequence ID" value="KAK7734084.1"/>
    <property type="molecule type" value="Genomic_DNA"/>
</dbReference>
<feature type="compositionally biased region" description="Polar residues" evidence="2">
    <location>
        <begin position="760"/>
        <end position="780"/>
    </location>
</feature>
<protein>
    <submittedName>
        <fullName evidence="3">Uncharacterized protein</fullName>
    </submittedName>
</protein>
<dbReference type="Proteomes" id="UP001430848">
    <property type="component" value="Unassembled WGS sequence"/>
</dbReference>
<feature type="coiled-coil region" evidence="1">
    <location>
        <begin position="236"/>
        <end position="305"/>
    </location>
</feature>
<evidence type="ECO:0000313" key="3">
    <source>
        <dbReference type="EMBL" id="KAK7734084.1"/>
    </source>
</evidence>
<evidence type="ECO:0000313" key="4">
    <source>
        <dbReference type="Proteomes" id="UP001430848"/>
    </source>
</evidence>
<gene>
    <name evidence="3" type="ORF">SLS63_004369</name>
</gene>
<accession>A0ABR1PDP6</accession>
<feature type="compositionally biased region" description="Basic and acidic residues" evidence="2">
    <location>
        <begin position="18"/>
        <end position="28"/>
    </location>
</feature>
<feature type="region of interest" description="Disordered" evidence="2">
    <location>
        <begin position="1"/>
        <end position="81"/>
    </location>
</feature>
<organism evidence="3 4">
    <name type="scientific">Diaporthe eres</name>
    <name type="common">Phomopsis oblonga</name>
    <dbReference type="NCBI Taxonomy" id="83184"/>
    <lineage>
        <taxon>Eukaryota</taxon>
        <taxon>Fungi</taxon>
        <taxon>Dikarya</taxon>
        <taxon>Ascomycota</taxon>
        <taxon>Pezizomycotina</taxon>
        <taxon>Sordariomycetes</taxon>
        <taxon>Sordariomycetidae</taxon>
        <taxon>Diaporthales</taxon>
        <taxon>Diaporthaceae</taxon>
        <taxon>Diaporthe</taxon>
        <taxon>Diaporthe eres species complex</taxon>
    </lineage>
</organism>
<feature type="compositionally biased region" description="Basic and acidic residues" evidence="2">
    <location>
        <begin position="807"/>
        <end position="819"/>
    </location>
</feature>
<reference evidence="3 4" key="1">
    <citation type="submission" date="2024-02" db="EMBL/GenBank/DDBJ databases">
        <title>De novo assembly and annotation of 12 fungi associated with fruit tree decline syndrome in Ontario, Canada.</title>
        <authorList>
            <person name="Sulman M."/>
            <person name="Ellouze W."/>
            <person name="Ilyukhin E."/>
        </authorList>
    </citation>
    <scope>NUCLEOTIDE SEQUENCE [LARGE SCALE GENOMIC DNA]</scope>
    <source>
        <strain evidence="3 4">M169</strain>
    </source>
</reference>
<feature type="region of interest" description="Disordered" evidence="2">
    <location>
        <begin position="807"/>
        <end position="828"/>
    </location>
</feature>